<sequence length="61" mass="6872">MGHRCGGHPGKTGNIFDFRDHRPTSRSSIMADDDTRYPLIITSPSPFFKPPPHRKKALDPL</sequence>
<feature type="region of interest" description="Disordered" evidence="1">
    <location>
        <begin position="42"/>
        <end position="61"/>
    </location>
</feature>
<organism evidence="2 3">
    <name type="scientific">Paenibacillus mucilaginosus (strain KNP414)</name>
    <dbReference type="NCBI Taxonomy" id="1036673"/>
    <lineage>
        <taxon>Bacteria</taxon>
        <taxon>Bacillati</taxon>
        <taxon>Bacillota</taxon>
        <taxon>Bacilli</taxon>
        <taxon>Bacillales</taxon>
        <taxon>Paenibacillaceae</taxon>
        <taxon>Paenibacillus</taxon>
    </lineage>
</organism>
<dbReference type="EMBL" id="CP002869">
    <property type="protein sequence ID" value="AEI40569.1"/>
    <property type="molecule type" value="Genomic_DNA"/>
</dbReference>
<dbReference type="Proteomes" id="UP000006620">
    <property type="component" value="Chromosome"/>
</dbReference>
<dbReference type="PATRIC" id="fig|1036673.3.peg.1795"/>
<dbReference type="KEGG" id="pms:KNP414_02008"/>
<feature type="region of interest" description="Disordered" evidence="1">
    <location>
        <begin position="1"/>
        <end position="35"/>
    </location>
</feature>
<accession>F8FRL2</accession>
<reference evidence="2 3" key="2">
    <citation type="journal article" date="2013" name="Genome Announc.">
        <title>Genome Sequence of Growth-Improving Paenibacillus mucilaginosus Strain KNP414.</title>
        <authorList>
            <person name="Lu J.J."/>
            <person name="Wang J.F."/>
            <person name="Hu X.F."/>
        </authorList>
    </citation>
    <scope>NUCLEOTIDE SEQUENCE [LARGE SCALE GENOMIC DNA]</scope>
    <source>
        <strain evidence="2 3">KNP414</strain>
    </source>
</reference>
<proteinExistence type="predicted"/>
<dbReference type="HOGENOM" id="CLU_2918294_0_0_9"/>
<feature type="compositionally biased region" description="Basic residues" evidence="1">
    <location>
        <begin position="51"/>
        <end position="61"/>
    </location>
</feature>
<protein>
    <submittedName>
        <fullName evidence="2">Uncharacterized protein</fullName>
    </submittedName>
</protein>
<evidence type="ECO:0000313" key="2">
    <source>
        <dbReference type="EMBL" id="AEI40569.1"/>
    </source>
</evidence>
<name>F8FRL2_PAEMK</name>
<evidence type="ECO:0000313" key="3">
    <source>
        <dbReference type="Proteomes" id="UP000006620"/>
    </source>
</evidence>
<dbReference type="AlphaFoldDB" id="F8FRL2"/>
<reference evidence="3" key="1">
    <citation type="submission" date="2011-06" db="EMBL/GenBank/DDBJ databases">
        <title>Complete genome sequence of Paenibacillus mucilaginosus KNP414.</title>
        <authorList>
            <person name="Wang J."/>
            <person name="Hu S."/>
            <person name="Hu X."/>
            <person name="Zhang B."/>
            <person name="Dong D."/>
            <person name="Zhang S."/>
            <person name="Zhao K."/>
            <person name="Wu D."/>
        </authorList>
    </citation>
    <scope>NUCLEOTIDE SEQUENCE [LARGE SCALE GENOMIC DNA]</scope>
    <source>
        <strain evidence="3">KNP414</strain>
    </source>
</reference>
<gene>
    <name evidence="2" type="ordered locus">KNP414_02008</name>
</gene>
<evidence type="ECO:0000256" key="1">
    <source>
        <dbReference type="SAM" id="MobiDB-lite"/>
    </source>
</evidence>